<dbReference type="GO" id="GO:0019509">
    <property type="term" value="P:L-methionine salvage from methylthioadenosine"/>
    <property type="evidence" value="ECO:0007669"/>
    <property type="project" value="TreeGrafter"/>
</dbReference>
<protein>
    <submittedName>
        <fullName evidence="4">Translation initiation factor eIF-2B subunit family</fullName>
    </submittedName>
</protein>
<sequence>MRWLAAPSLAERSRFAYSTAMTTRLAAFKPKFIAQLSIIRAFSATMTPLKHRAVASSFIFKFPDDDTSQKPQVALFRRSDKVSTYRHKYAGVSGSVEEADENPLATAWRELQEETTLTSDSLRLFRQGKPFSFIDESIGREWTINPFGFVLKSGTEGGRGEAGIKIDWEHEGYEWFDPDVVSESDDFEGVPRILESLRRVWFNIDLGEDAGNTLGEGLITLQRDHESGARQLASTALGIFINVVRQLDPSSRDQWWKNVRSAGWHLWRNGRESMGAPILNAILSSLTLIDRTLPPDGELSGNAIRKIVAVLESHSQERQDSSVKISMSFEAFVEQHLPGEGPLKILTLSSSSTVTSGITQVLQKNLRPVELRVLESRPLFEGVKMAKAIASFANENKLQARLSVFTDASVSAAAQNIDMVLLGADLIDRTANVSNKTGSLPAVLTAKHISPNVKVVALSEKEKVLPFNPPGQEENDPQEVTQAWCDVGLSSKTSNPSVDVKNIYFEWVPSHMIDHYVTEDGVTSSEGITERAEVVRKQADRYFIGL</sequence>
<dbReference type="CDD" id="cd18872">
    <property type="entry name" value="NUDIX_eIF-2B"/>
    <property type="match status" value="1"/>
</dbReference>
<keyword evidence="4" id="KW-0396">Initiation factor</keyword>
<dbReference type="SUPFAM" id="SSF100950">
    <property type="entry name" value="NagB/RpiA/CoA transferase-like"/>
    <property type="match status" value="1"/>
</dbReference>
<dbReference type="GO" id="GO:0003743">
    <property type="term" value="F:translation initiation factor activity"/>
    <property type="evidence" value="ECO:0007669"/>
    <property type="project" value="UniProtKB-KW"/>
</dbReference>
<dbReference type="AlphaFoldDB" id="A0A8H4LJZ7"/>
<proteinExistence type="inferred from homology"/>
<dbReference type="Gene3D" id="3.40.50.10470">
    <property type="entry name" value="Translation initiation factor eif-2b, domain 2"/>
    <property type="match status" value="1"/>
</dbReference>
<dbReference type="Pfam" id="PF01008">
    <property type="entry name" value="IF-2B"/>
    <property type="match status" value="1"/>
</dbReference>
<comment type="caution">
    <text evidence="4">The sequence shown here is derived from an EMBL/GenBank/DDBJ whole genome shotgun (WGS) entry which is preliminary data.</text>
</comment>
<dbReference type="InterPro" id="IPR000086">
    <property type="entry name" value="NUDIX_hydrolase_dom"/>
</dbReference>
<name>A0A8H4LJZ7_9HYPO</name>
<accession>A0A8H4LJZ7</accession>
<dbReference type="PANTHER" id="PTHR43475:SF3">
    <property type="entry name" value="TRANSLATION INITIATION FACTOR EIF-2B SUBUNIT FAMILY PROTEIN (AFU_ORTHOLOGUE AFUA_2G14290)"/>
    <property type="match status" value="1"/>
</dbReference>
<dbReference type="Gene3D" id="3.90.79.10">
    <property type="entry name" value="Nucleoside Triphosphate Pyrophosphohydrolase"/>
    <property type="match status" value="1"/>
</dbReference>
<dbReference type="SUPFAM" id="SSF55811">
    <property type="entry name" value="Nudix"/>
    <property type="match status" value="1"/>
</dbReference>
<comment type="similarity">
    <text evidence="1 2">Belongs to the eIF-2B alpha/beta/delta subunits family.</text>
</comment>
<evidence type="ECO:0000259" key="3">
    <source>
        <dbReference type="PROSITE" id="PS51462"/>
    </source>
</evidence>
<dbReference type="OrthoDB" id="206213at2759"/>
<keyword evidence="5" id="KW-1185">Reference proteome</keyword>
<organism evidence="4 5">
    <name type="scientific">Fusarium albosuccineum</name>
    <dbReference type="NCBI Taxonomy" id="1237068"/>
    <lineage>
        <taxon>Eukaryota</taxon>
        <taxon>Fungi</taxon>
        <taxon>Dikarya</taxon>
        <taxon>Ascomycota</taxon>
        <taxon>Pezizomycotina</taxon>
        <taxon>Sordariomycetes</taxon>
        <taxon>Hypocreomycetidae</taxon>
        <taxon>Hypocreales</taxon>
        <taxon>Nectriaceae</taxon>
        <taxon>Fusarium</taxon>
        <taxon>Fusarium decemcellulare species complex</taxon>
    </lineage>
</organism>
<evidence type="ECO:0000313" key="4">
    <source>
        <dbReference type="EMBL" id="KAF4469033.1"/>
    </source>
</evidence>
<dbReference type="Pfam" id="PF00293">
    <property type="entry name" value="NUDIX"/>
    <property type="match status" value="1"/>
</dbReference>
<dbReference type="EMBL" id="JAADYS010000530">
    <property type="protein sequence ID" value="KAF4469033.1"/>
    <property type="molecule type" value="Genomic_DNA"/>
</dbReference>
<dbReference type="PANTHER" id="PTHR43475">
    <property type="entry name" value="METHYLTHIORIBOSE-1-PHOSPHATE ISOMERASE"/>
    <property type="match status" value="1"/>
</dbReference>
<dbReference type="GO" id="GO:0046523">
    <property type="term" value="F:S-methyl-5-thioribose-1-phosphate isomerase activity"/>
    <property type="evidence" value="ECO:0007669"/>
    <property type="project" value="TreeGrafter"/>
</dbReference>
<gene>
    <name evidence="4" type="ORF">FALBO_4077</name>
</gene>
<evidence type="ECO:0000256" key="2">
    <source>
        <dbReference type="RuleBase" id="RU003814"/>
    </source>
</evidence>
<dbReference type="InterPro" id="IPR042529">
    <property type="entry name" value="IF_2B-like_C"/>
</dbReference>
<evidence type="ECO:0000313" key="5">
    <source>
        <dbReference type="Proteomes" id="UP000554235"/>
    </source>
</evidence>
<reference evidence="4 5" key="1">
    <citation type="submission" date="2020-01" db="EMBL/GenBank/DDBJ databases">
        <title>Identification and distribution of gene clusters putatively required for synthesis of sphingolipid metabolism inhibitors in phylogenetically diverse species of the filamentous fungus Fusarium.</title>
        <authorList>
            <person name="Kim H.-S."/>
            <person name="Busman M."/>
            <person name="Brown D.W."/>
            <person name="Divon H."/>
            <person name="Uhlig S."/>
            <person name="Proctor R.H."/>
        </authorList>
    </citation>
    <scope>NUCLEOTIDE SEQUENCE [LARGE SCALE GENOMIC DNA]</scope>
    <source>
        <strain evidence="4 5">NRRL 20459</strain>
    </source>
</reference>
<keyword evidence="4" id="KW-0648">Protein biosynthesis</keyword>
<dbReference type="InterPro" id="IPR000649">
    <property type="entry name" value="IF-2B-related"/>
</dbReference>
<dbReference type="InterPro" id="IPR015797">
    <property type="entry name" value="NUDIX_hydrolase-like_dom_sf"/>
</dbReference>
<dbReference type="InterPro" id="IPR037171">
    <property type="entry name" value="NagB/RpiA_transferase-like"/>
</dbReference>
<dbReference type="Proteomes" id="UP000554235">
    <property type="component" value="Unassembled WGS sequence"/>
</dbReference>
<feature type="domain" description="Nudix hydrolase" evidence="3">
    <location>
        <begin position="50"/>
        <end position="199"/>
    </location>
</feature>
<evidence type="ECO:0000256" key="1">
    <source>
        <dbReference type="ARBA" id="ARBA00007251"/>
    </source>
</evidence>
<dbReference type="PROSITE" id="PS51462">
    <property type="entry name" value="NUDIX"/>
    <property type="match status" value="1"/>
</dbReference>